<keyword evidence="3" id="KW-1185">Reference proteome</keyword>
<evidence type="ECO:0000256" key="1">
    <source>
        <dbReference type="SAM" id="MobiDB-lite"/>
    </source>
</evidence>
<organism evidence="2 3">
    <name type="scientific">Triticum turgidum subsp. durum</name>
    <name type="common">Durum wheat</name>
    <name type="synonym">Triticum durum</name>
    <dbReference type="NCBI Taxonomy" id="4567"/>
    <lineage>
        <taxon>Eukaryota</taxon>
        <taxon>Viridiplantae</taxon>
        <taxon>Streptophyta</taxon>
        <taxon>Embryophyta</taxon>
        <taxon>Tracheophyta</taxon>
        <taxon>Spermatophyta</taxon>
        <taxon>Magnoliopsida</taxon>
        <taxon>Liliopsida</taxon>
        <taxon>Poales</taxon>
        <taxon>Poaceae</taxon>
        <taxon>BOP clade</taxon>
        <taxon>Pooideae</taxon>
        <taxon>Triticodae</taxon>
        <taxon>Triticeae</taxon>
        <taxon>Triticinae</taxon>
        <taxon>Triticum</taxon>
    </lineage>
</organism>
<dbReference type="EMBL" id="LT934111">
    <property type="protein sequence ID" value="VAH05510.1"/>
    <property type="molecule type" value="Genomic_DNA"/>
</dbReference>
<dbReference type="Proteomes" id="UP000324705">
    <property type="component" value="Chromosome 1A"/>
</dbReference>
<proteinExistence type="predicted"/>
<evidence type="ECO:0000313" key="3">
    <source>
        <dbReference type="Proteomes" id="UP000324705"/>
    </source>
</evidence>
<dbReference type="AlphaFoldDB" id="A0A9R0UW70"/>
<sequence>MPGASSPRGRAGAGRRWCARGDLLTVAVAAMLCSATYCFSIWHNGRNAADKIVIGPASFVVAGAALCGGDATELDFAAHHTAERAGLSVSSSSPTVTGRRALRAVAVPMDGTGRRGLVLAGNSVGSSEAADAKKRARVNGDKFRSTHAGTVRA</sequence>
<reference evidence="2 3" key="1">
    <citation type="submission" date="2017-09" db="EMBL/GenBank/DDBJ databases">
        <authorList>
            <consortium name="International Durum Wheat Genome Sequencing Consortium (IDWGSC)"/>
            <person name="Milanesi L."/>
        </authorList>
    </citation>
    <scope>NUCLEOTIDE SEQUENCE [LARGE SCALE GENOMIC DNA]</scope>
    <source>
        <strain evidence="3">cv. Svevo</strain>
    </source>
</reference>
<dbReference type="Gramene" id="TRITD1Av1G123850.1">
    <property type="protein sequence ID" value="TRITD1Av1G123850.1"/>
    <property type="gene ID" value="TRITD1Av1G123850"/>
</dbReference>
<evidence type="ECO:0000313" key="2">
    <source>
        <dbReference type="EMBL" id="VAH05510.1"/>
    </source>
</evidence>
<gene>
    <name evidence="2" type="ORF">TRITD_1Av1G123850</name>
</gene>
<dbReference type="OMA" id="WHNGRNA"/>
<protein>
    <submittedName>
        <fullName evidence="2">Uncharacterized protein</fullName>
    </submittedName>
</protein>
<accession>A0A9R0UW70</accession>
<feature type="region of interest" description="Disordered" evidence="1">
    <location>
        <begin position="130"/>
        <end position="153"/>
    </location>
</feature>
<name>A0A9R0UW70_TRITD</name>
<feature type="compositionally biased region" description="Basic and acidic residues" evidence="1">
    <location>
        <begin position="130"/>
        <end position="144"/>
    </location>
</feature>